<dbReference type="AlphaFoldDB" id="A0A6B7PYC5"/>
<name>A0A6B7PYC5_9ENTR</name>
<accession>A0A6B7PYC5</accession>
<reference evidence="1" key="1">
    <citation type="submission" date="2019-08" db="EMBL/GenBank/DDBJ databases">
        <authorList>
            <person name="Xu Y."/>
        </authorList>
    </citation>
    <scope>NUCLEOTIDE SEQUENCE</scope>
    <source>
        <strain evidence="1">A2508</strain>
        <plasmid evidence="1">pA2508-emrE</plasmid>
    </source>
</reference>
<organism evidence="1">
    <name type="scientific">Klebsiella quasipneumoniae</name>
    <dbReference type="NCBI Taxonomy" id="1463165"/>
    <lineage>
        <taxon>Bacteria</taxon>
        <taxon>Pseudomonadati</taxon>
        <taxon>Pseudomonadota</taxon>
        <taxon>Gammaproteobacteria</taxon>
        <taxon>Enterobacterales</taxon>
        <taxon>Enterobacteriaceae</taxon>
        <taxon>Klebsiella/Raoultella group</taxon>
        <taxon>Klebsiella</taxon>
        <taxon>Klebsiella pneumoniae complex</taxon>
    </lineage>
</organism>
<proteinExistence type="predicted"/>
<dbReference type="EMBL" id="MN310379">
    <property type="protein sequence ID" value="QFX77757.1"/>
    <property type="molecule type" value="Genomic_DNA"/>
</dbReference>
<geneLocation type="plasmid" evidence="1">
    <name>pA2508-emrE</name>
</geneLocation>
<protein>
    <submittedName>
        <fullName evidence="1">Uncharacterized protein</fullName>
    </submittedName>
</protein>
<evidence type="ECO:0000313" key="1">
    <source>
        <dbReference type="EMBL" id="QFX77757.1"/>
    </source>
</evidence>
<keyword evidence="1" id="KW-0614">Plasmid</keyword>
<sequence>MICFGHAEQNPIIFSYVGFDASNVLQQIINTLLNLKW</sequence>